<name>A0A0N4WA31_HAEPC</name>
<accession>A0A0N4WA31</accession>
<gene>
    <name evidence="1" type="ORF">HPLM_LOCUS7206</name>
</gene>
<evidence type="ECO:0000313" key="1">
    <source>
        <dbReference type="EMBL" id="VDO31245.1"/>
    </source>
</evidence>
<keyword evidence="2" id="KW-1185">Reference proteome</keyword>
<dbReference type="EMBL" id="UZAF01016619">
    <property type="protein sequence ID" value="VDO31245.1"/>
    <property type="molecule type" value="Genomic_DNA"/>
</dbReference>
<dbReference type="Proteomes" id="UP000268014">
    <property type="component" value="Unassembled WGS sequence"/>
</dbReference>
<evidence type="ECO:0000313" key="2">
    <source>
        <dbReference type="Proteomes" id="UP000268014"/>
    </source>
</evidence>
<organism evidence="3">
    <name type="scientific">Haemonchus placei</name>
    <name type="common">Barber's pole worm</name>
    <dbReference type="NCBI Taxonomy" id="6290"/>
    <lineage>
        <taxon>Eukaryota</taxon>
        <taxon>Metazoa</taxon>
        <taxon>Ecdysozoa</taxon>
        <taxon>Nematoda</taxon>
        <taxon>Chromadorea</taxon>
        <taxon>Rhabditida</taxon>
        <taxon>Rhabditina</taxon>
        <taxon>Rhabditomorpha</taxon>
        <taxon>Strongyloidea</taxon>
        <taxon>Trichostrongylidae</taxon>
        <taxon>Haemonchus</taxon>
    </lineage>
</organism>
<evidence type="ECO:0000313" key="3">
    <source>
        <dbReference type="WBParaSite" id="HPLM_0000721401-mRNA-1"/>
    </source>
</evidence>
<reference evidence="3" key="1">
    <citation type="submission" date="2017-02" db="UniProtKB">
        <authorList>
            <consortium name="WormBaseParasite"/>
        </authorList>
    </citation>
    <scope>IDENTIFICATION</scope>
</reference>
<dbReference type="WBParaSite" id="HPLM_0000721401-mRNA-1">
    <property type="protein sequence ID" value="HPLM_0000721401-mRNA-1"/>
    <property type="gene ID" value="HPLM_0000721401"/>
</dbReference>
<sequence>MNDTFFTTAEESVPIEDTTEDTTGGNAMSNDRVLEAVNKMDALLNKVVQFIITMRKTLGATLCSFKLKNIGSFSHFERRLNDLEHSVEGVGYDKGKKIQEISPIASLVALAELIELEM</sequence>
<protein>
    <submittedName>
        <fullName evidence="3">Transcriptional regulator</fullName>
    </submittedName>
</protein>
<reference evidence="1 2" key="2">
    <citation type="submission" date="2018-11" db="EMBL/GenBank/DDBJ databases">
        <authorList>
            <consortium name="Pathogen Informatics"/>
        </authorList>
    </citation>
    <scope>NUCLEOTIDE SEQUENCE [LARGE SCALE GENOMIC DNA]</scope>
    <source>
        <strain evidence="1 2">MHpl1</strain>
    </source>
</reference>
<proteinExistence type="predicted"/>
<dbReference type="AlphaFoldDB" id="A0A0N4WA31"/>